<dbReference type="Proteomes" id="UP001549921">
    <property type="component" value="Unassembled WGS sequence"/>
</dbReference>
<sequence length="468" mass="54436">MDDIKLYASSQNELEQLADITEIYTQDICMEFGIDKCKINSVRAGQNYKHYYKLDTGEQIEPLEENETYKYLGYNQSKQIHNKETKQTLNQKFRHRLNIILKSQLYAKNTQISNLRSYFHDKTDTSPLHKAIAANDHHLTPLNLQDRTIQNNEKQTDRQTKIDEWARKSLHGRHHHDLNQVNVDKTASNEWLSRGELFPETEGFMLAIQDQVIETRNYQKYIIKARNLPTDLCRKCNSASETIQHITGACKSIVQTDFKHRHDQVANIVHQKLAVQYKLLKEPPVAYYKYVPSTILENQTHKLYFDRAILTDKTTHYNRPDIIIIDKINRTAHLIDIAIPNTHNLQTTIAENLSKYIDLKDEVKRLWNLHKVSIVPIVLSTTGVIPKQLHQSLETIKLPKYTYLEMQKAVILNTCRIVRKFLQSDEDSHNHHSFTQTSSFSLSGIHLQSQTLTQTQPNITTPNFVLTG</sequence>
<organism evidence="1 2">
    <name type="scientific">Loxostege sticticalis</name>
    <name type="common">Beet webworm moth</name>
    <dbReference type="NCBI Taxonomy" id="481309"/>
    <lineage>
        <taxon>Eukaryota</taxon>
        <taxon>Metazoa</taxon>
        <taxon>Ecdysozoa</taxon>
        <taxon>Arthropoda</taxon>
        <taxon>Hexapoda</taxon>
        <taxon>Insecta</taxon>
        <taxon>Pterygota</taxon>
        <taxon>Neoptera</taxon>
        <taxon>Endopterygota</taxon>
        <taxon>Lepidoptera</taxon>
        <taxon>Glossata</taxon>
        <taxon>Ditrysia</taxon>
        <taxon>Pyraloidea</taxon>
        <taxon>Crambidae</taxon>
        <taxon>Pyraustinae</taxon>
        <taxon>Loxostege</taxon>
    </lineage>
</organism>
<evidence type="ECO:0000313" key="2">
    <source>
        <dbReference type="Proteomes" id="UP001549921"/>
    </source>
</evidence>
<dbReference type="EMBL" id="JBEDNZ010000019">
    <property type="protein sequence ID" value="KAL0820165.1"/>
    <property type="molecule type" value="Genomic_DNA"/>
</dbReference>
<protein>
    <recommendedName>
        <fullName evidence="3">Reverse transcriptase domain-containing protein</fullName>
    </recommendedName>
</protein>
<name>A0ABD0SK01_LOXSC</name>
<comment type="caution">
    <text evidence="1">The sequence shown here is derived from an EMBL/GenBank/DDBJ whole genome shotgun (WGS) entry which is preliminary data.</text>
</comment>
<evidence type="ECO:0008006" key="3">
    <source>
        <dbReference type="Google" id="ProtNLM"/>
    </source>
</evidence>
<dbReference type="PANTHER" id="PTHR35450:SF2">
    <property type="entry name" value="REVERSE TRANSCRIPTASE DOMAIN-CONTAINING PROTEIN"/>
    <property type="match status" value="1"/>
</dbReference>
<gene>
    <name evidence="1" type="ORF">ABMA28_006098</name>
</gene>
<accession>A0ABD0SK01</accession>
<dbReference type="AlphaFoldDB" id="A0ABD0SK01"/>
<proteinExistence type="predicted"/>
<evidence type="ECO:0000313" key="1">
    <source>
        <dbReference type="EMBL" id="KAL0820165.1"/>
    </source>
</evidence>
<dbReference type="PANTHER" id="PTHR35450">
    <property type="entry name" value="REVERSE TRANSCRIPTASE DOMAIN-CONTAINING PROTEIN"/>
    <property type="match status" value="1"/>
</dbReference>
<reference evidence="1 2" key="1">
    <citation type="submission" date="2024-06" db="EMBL/GenBank/DDBJ databases">
        <title>A chromosome-level genome assembly of beet webworm, Loxostege sticticalis.</title>
        <authorList>
            <person name="Zhang Y."/>
        </authorList>
    </citation>
    <scope>NUCLEOTIDE SEQUENCE [LARGE SCALE GENOMIC DNA]</scope>
    <source>
        <strain evidence="1">AQ028</strain>
        <tissue evidence="1">Male pupae</tissue>
    </source>
</reference>